<dbReference type="AlphaFoldDB" id="A0A563EMS4"/>
<dbReference type="PANTHER" id="PTHR43133">
    <property type="entry name" value="RNA POLYMERASE ECF-TYPE SIGMA FACTO"/>
    <property type="match status" value="1"/>
</dbReference>
<dbReference type="GO" id="GO:0006352">
    <property type="term" value="P:DNA-templated transcription initiation"/>
    <property type="evidence" value="ECO:0007669"/>
    <property type="project" value="InterPro"/>
</dbReference>
<dbReference type="PANTHER" id="PTHR43133:SF8">
    <property type="entry name" value="RNA POLYMERASE SIGMA FACTOR HI_1459-RELATED"/>
    <property type="match status" value="1"/>
</dbReference>
<dbReference type="NCBIfam" id="TIGR02937">
    <property type="entry name" value="sigma70-ECF"/>
    <property type="match status" value="1"/>
</dbReference>
<comment type="caution">
    <text evidence="9">The sequence shown here is derived from an EMBL/GenBank/DDBJ whole genome shotgun (WGS) entry which is preliminary data.</text>
</comment>
<feature type="region of interest" description="Disordered" evidence="6">
    <location>
        <begin position="338"/>
        <end position="415"/>
    </location>
</feature>
<dbReference type="InterPro" id="IPR027383">
    <property type="entry name" value="Znf_put"/>
</dbReference>
<dbReference type="Pfam" id="PF13490">
    <property type="entry name" value="zf-HC2"/>
    <property type="match status" value="1"/>
</dbReference>
<dbReference type="GO" id="GO:0003677">
    <property type="term" value="F:DNA binding"/>
    <property type="evidence" value="ECO:0007669"/>
    <property type="project" value="UniProtKB-KW"/>
</dbReference>
<evidence type="ECO:0000256" key="3">
    <source>
        <dbReference type="ARBA" id="ARBA00023082"/>
    </source>
</evidence>
<protein>
    <submittedName>
        <fullName evidence="9">Sigma-70 family RNA polymerase sigma factor</fullName>
    </submittedName>
</protein>
<dbReference type="InterPro" id="IPR013325">
    <property type="entry name" value="RNA_pol_sigma_r2"/>
</dbReference>
<dbReference type="GO" id="GO:0016987">
    <property type="term" value="F:sigma factor activity"/>
    <property type="evidence" value="ECO:0007669"/>
    <property type="project" value="UniProtKB-KW"/>
</dbReference>
<dbReference type="SUPFAM" id="SSF88659">
    <property type="entry name" value="Sigma3 and sigma4 domains of RNA polymerase sigma factors"/>
    <property type="match status" value="1"/>
</dbReference>
<accession>A0A563EMS4</accession>
<dbReference type="Gene3D" id="1.10.1740.10">
    <property type="match status" value="1"/>
</dbReference>
<evidence type="ECO:0000256" key="1">
    <source>
        <dbReference type="ARBA" id="ARBA00010641"/>
    </source>
</evidence>
<dbReference type="InterPro" id="IPR007627">
    <property type="entry name" value="RNA_pol_sigma70_r2"/>
</dbReference>
<dbReference type="Gene3D" id="1.10.10.10">
    <property type="entry name" value="Winged helix-like DNA-binding domain superfamily/Winged helix DNA-binding domain"/>
    <property type="match status" value="1"/>
</dbReference>
<keyword evidence="5" id="KW-0804">Transcription</keyword>
<feature type="compositionally biased region" description="Low complexity" evidence="6">
    <location>
        <begin position="338"/>
        <end position="393"/>
    </location>
</feature>
<feature type="domain" description="RNA polymerase sigma-70 region 2" evidence="7">
    <location>
        <begin position="61"/>
        <end position="129"/>
    </location>
</feature>
<evidence type="ECO:0000259" key="8">
    <source>
        <dbReference type="Pfam" id="PF13490"/>
    </source>
</evidence>
<keyword evidence="4" id="KW-0238">DNA-binding</keyword>
<dbReference type="Gene3D" id="1.10.10.1320">
    <property type="entry name" value="Anti-sigma factor, zinc-finger domain"/>
    <property type="match status" value="1"/>
</dbReference>
<dbReference type="InterPro" id="IPR039425">
    <property type="entry name" value="RNA_pol_sigma-70-like"/>
</dbReference>
<dbReference type="InterPro" id="IPR036388">
    <property type="entry name" value="WH-like_DNA-bd_sf"/>
</dbReference>
<evidence type="ECO:0000256" key="6">
    <source>
        <dbReference type="SAM" id="MobiDB-lite"/>
    </source>
</evidence>
<evidence type="ECO:0000256" key="2">
    <source>
        <dbReference type="ARBA" id="ARBA00023015"/>
    </source>
</evidence>
<sequence length="511" mass="52094">MLGQPDERDVARWRTGDQATMRADLDRALGVDGAEESAHLSSDAELIEAVRGGTIQAYSELYSRHVRAAHNLALHLSRSPVDADDLVSDAFAKVLTTLRAGGGPDSAFRPYLLTAVRHLAYDKFRRDRRLELADDVAALPGAERVTSVPFHDTAVAELDRTLVARAFATLPERWQNVLWHTAIEGQSPGDVAPLFGLTPNGVSAMAHRAREGLRKAYLQAHVADSPSARCRATVDNLGAWTRGGLSRRESAQLDAHLDTCGTCRALATELADVNGALRGVVAPLVLGAGTAGYLAGTAKAGAAVAASTPALLGVGASTTALVIAFAVGMMDAPAPTAIPTTAVAPPPSGTSAGTTTQVRSGSSAPTSTGSATPTTTGGSNTVAPRTTTPAAAPSFVATAPDGFTTSTGGPPTDFPVTIRNTGSAPAPPITLTLSLPDDVKVVGPGNPPAGSVGCPAGKGTVTCTAEQELAAGASVTFVFRLLAGPKASNGTITATTGSTRVDVPVTIVPKK</sequence>
<evidence type="ECO:0000313" key="9">
    <source>
        <dbReference type="EMBL" id="TWP48515.1"/>
    </source>
</evidence>
<dbReference type="OrthoDB" id="4990598at2"/>
<keyword evidence="10" id="KW-1185">Reference proteome</keyword>
<dbReference type="RefSeq" id="WP_146356308.1">
    <property type="nucleotide sequence ID" value="NZ_VOBR01000020.1"/>
</dbReference>
<reference evidence="9 10" key="1">
    <citation type="submission" date="2019-07" db="EMBL/GenBank/DDBJ databases">
        <title>Lentzea xizangensis sp. nov., isolated from Qinghai-Tibetan Plateau Soils.</title>
        <authorList>
            <person name="Huang J."/>
        </authorList>
    </citation>
    <scope>NUCLEOTIDE SEQUENCE [LARGE SCALE GENOMIC DNA]</scope>
    <source>
        <strain evidence="9 10">FXJ1.1311</strain>
    </source>
</reference>
<dbReference type="InterPro" id="IPR041916">
    <property type="entry name" value="Anti_sigma_zinc_sf"/>
</dbReference>
<dbReference type="Pfam" id="PF04542">
    <property type="entry name" value="Sigma70_r2"/>
    <property type="match status" value="1"/>
</dbReference>
<feature type="domain" description="Putative zinc-finger" evidence="8">
    <location>
        <begin position="230"/>
        <end position="264"/>
    </location>
</feature>
<evidence type="ECO:0000313" key="10">
    <source>
        <dbReference type="Proteomes" id="UP000316639"/>
    </source>
</evidence>
<evidence type="ECO:0000259" key="7">
    <source>
        <dbReference type="Pfam" id="PF04542"/>
    </source>
</evidence>
<gene>
    <name evidence="9" type="ORF">FKR81_28440</name>
</gene>
<dbReference type="InterPro" id="IPR014284">
    <property type="entry name" value="RNA_pol_sigma-70_dom"/>
</dbReference>
<evidence type="ECO:0000256" key="4">
    <source>
        <dbReference type="ARBA" id="ARBA00023125"/>
    </source>
</evidence>
<proteinExistence type="inferred from homology"/>
<comment type="similarity">
    <text evidence="1">Belongs to the sigma-70 factor family. ECF subfamily.</text>
</comment>
<organism evidence="9 10">
    <name type="scientific">Lentzea tibetensis</name>
    <dbReference type="NCBI Taxonomy" id="2591470"/>
    <lineage>
        <taxon>Bacteria</taxon>
        <taxon>Bacillati</taxon>
        <taxon>Actinomycetota</taxon>
        <taxon>Actinomycetes</taxon>
        <taxon>Pseudonocardiales</taxon>
        <taxon>Pseudonocardiaceae</taxon>
        <taxon>Lentzea</taxon>
    </lineage>
</organism>
<dbReference type="EMBL" id="VOBR01000020">
    <property type="protein sequence ID" value="TWP48515.1"/>
    <property type="molecule type" value="Genomic_DNA"/>
</dbReference>
<name>A0A563EMS4_9PSEU</name>
<dbReference type="Proteomes" id="UP000316639">
    <property type="component" value="Unassembled WGS sequence"/>
</dbReference>
<keyword evidence="3" id="KW-0731">Sigma factor</keyword>
<evidence type="ECO:0000256" key="5">
    <source>
        <dbReference type="ARBA" id="ARBA00023163"/>
    </source>
</evidence>
<keyword evidence="2" id="KW-0805">Transcription regulation</keyword>
<dbReference type="SUPFAM" id="SSF88946">
    <property type="entry name" value="Sigma2 domain of RNA polymerase sigma factors"/>
    <property type="match status" value="1"/>
</dbReference>
<dbReference type="InterPro" id="IPR013324">
    <property type="entry name" value="RNA_pol_sigma_r3/r4-like"/>
</dbReference>